<evidence type="ECO:0000256" key="3">
    <source>
        <dbReference type="ARBA" id="ARBA00022692"/>
    </source>
</evidence>
<dbReference type="Gene3D" id="1.20.1250.20">
    <property type="entry name" value="MFS general substrate transporter like domains"/>
    <property type="match status" value="1"/>
</dbReference>
<evidence type="ECO:0000256" key="1">
    <source>
        <dbReference type="ARBA" id="ARBA00004651"/>
    </source>
</evidence>
<comment type="caution">
    <text evidence="8">The sequence shown here is derived from an EMBL/GenBank/DDBJ whole genome shotgun (WGS) entry which is preliminary data.</text>
</comment>
<comment type="subcellular location">
    <subcellularLocation>
        <location evidence="1">Cell membrane</location>
        <topology evidence="1">Multi-pass membrane protein</topology>
    </subcellularLocation>
</comment>
<feature type="transmembrane region" description="Helical" evidence="6">
    <location>
        <begin position="136"/>
        <end position="158"/>
    </location>
</feature>
<dbReference type="InterPro" id="IPR020846">
    <property type="entry name" value="MFS_dom"/>
</dbReference>
<dbReference type="PROSITE" id="PS50850">
    <property type="entry name" value="MFS"/>
    <property type="match status" value="1"/>
</dbReference>
<evidence type="ECO:0000256" key="5">
    <source>
        <dbReference type="ARBA" id="ARBA00023136"/>
    </source>
</evidence>
<dbReference type="GO" id="GO:0022857">
    <property type="term" value="F:transmembrane transporter activity"/>
    <property type="evidence" value="ECO:0007669"/>
    <property type="project" value="InterPro"/>
</dbReference>
<reference evidence="8 9" key="1">
    <citation type="journal article" date="2019" name="Microorganisms">
        <title>Paenibacillus lutrae sp. nov., A Chitinolytic Species Isolated from A River Otter in Castril Natural Park, Granada, Spain.</title>
        <authorList>
            <person name="Rodriguez M."/>
            <person name="Reina J.C."/>
            <person name="Bejar V."/>
            <person name="Llamas I."/>
        </authorList>
    </citation>
    <scope>NUCLEOTIDE SEQUENCE [LARGE SCALE GENOMIC DNA]</scope>
    <source>
        <strain evidence="8 9">N10</strain>
    </source>
</reference>
<evidence type="ECO:0000259" key="7">
    <source>
        <dbReference type="PROSITE" id="PS50850"/>
    </source>
</evidence>
<feature type="transmembrane region" description="Helical" evidence="6">
    <location>
        <begin position="423"/>
        <end position="442"/>
    </location>
</feature>
<feature type="transmembrane region" description="Helical" evidence="6">
    <location>
        <begin position="257"/>
        <end position="279"/>
    </location>
</feature>
<protein>
    <submittedName>
        <fullName evidence="8">MFS transporter</fullName>
    </submittedName>
</protein>
<dbReference type="Proteomes" id="UP000490800">
    <property type="component" value="Unassembled WGS sequence"/>
</dbReference>
<dbReference type="OrthoDB" id="2403626at2"/>
<accession>A0A7X3FEE5</accession>
<dbReference type="SUPFAM" id="SSF103473">
    <property type="entry name" value="MFS general substrate transporter"/>
    <property type="match status" value="1"/>
</dbReference>
<feature type="transmembrane region" description="Helical" evidence="6">
    <location>
        <begin position="193"/>
        <end position="213"/>
    </location>
</feature>
<feature type="transmembrane region" description="Helical" evidence="6">
    <location>
        <begin position="12"/>
        <end position="36"/>
    </location>
</feature>
<evidence type="ECO:0000313" key="9">
    <source>
        <dbReference type="Proteomes" id="UP000490800"/>
    </source>
</evidence>
<dbReference type="PANTHER" id="PTHR42718">
    <property type="entry name" value="MAJOR FACILITATOR SUPERFAMILY MULTIDRUG TRANSPORTER MFSC"/>
    <property type="match status" value="1"/>
</dbReference>
<name>A0A7X3FEE5_9BACL</name>
<keyword evidence="2" id="KW-0813">Transport</keyword>
<keyword evidence="9" id="KW-1185">Reference proteome</keyword>
<dbReference type="PANTHER" id="PTHR42718:SF9">
    <property type="entry name" value="MAJOR FACILITATOR SUPERFAMILY MULTIDRUG TRANSPORTER MFSC"/>
    <property type="match status" value="1"/>
</dbReference>
<feature type="transmembrane region" description="Helical" evidence="6">
    <location>
        <begin position="341"/>
        <end position="360"/>
    </location>
</feature>
<dbReference type="Gene3D" id="1.20.1720.10">
    <property type="entry name" value="Multidrug resistance protein D"/>
    <property type="match status" value="1"/>
</dbReference>
<dbReference type="EMBL" id="RHLK01000001">
    <property type="protein sequence ID" value="MVO98137.1"/>
    <property type="molecule type" value="Genomic_DNA"/>
</dbReference>
<feature type="transmembrane region" description="Helical" evidence="6">
    <location>
        <begin position="107"/>
        <end position="129"/>
    </location>
</feature>
<sequence length="457" mass="49311">MNESTHTQGDKLLRVLVVTLIFSVMNGTMFNVALPVIGKEFDLAPSQVSWIMTGYMVVYAIGSVVFGKLADNYSLKNLLTYGLILFALGSKVGLVAADYWMVVLGRILQASGASVLPATAMIIPIRYFAPEKRGRALGTSAIGLALGNALGPIVSGLIMSLGNWRVLFLLSMLPLLTLPLFRKYLDDDKGKQGKIDIMGGGMLASAVALLLLAITQSSWVLAIGCAVAFMLFVSRIRTTSDPFINPALFANKKFSGGLLIAFIATAMNFSITFMTPQYLTALNQLSPGSIGIVLFPAAIASAVLGRKGGKLADERGNFMLVSLASLFMILCFSLLSTFVGVTAYAIAIILILGQVGQTFMQIALSNTISRTLMKEQTGVGMGLFSMLNFISGALAMSVIGKMLDRNSAEFHLNPFVGHEPAYVYSNIFFIMTVLTVLVWSLYRLQFGTQIRPVEMKH</sequence>
<dbReference type="PRINTS" id="PR01036">
    <property type="entry name" value="TCRTETB"/>
</dbReference>
<feature type="domain" description="Major facilitator superfamily (MFS) profile" evidence="7">
    <location>
        <begin position="12"/>
        <end position="443"/>
    </location>
</feature>
<feature type="transmembrane region" description="Helical" evidence="6">
    <location>
        <begin position="78"/>
        <end position="101"/>
    </location>
</feature>
<keyword evidence="4 6" id="KW-1133">Transmembrane helix</keyword>
<proteinExistence type="predicted"/>
<feature type="transmembrane region" description="Helical" evidence="6">
    <location>
        <begin position="164"/>
        <end position="181"/>
    </location>
</feature>
<evidence type="ECO:0000256" key="2">
    <source>
        <dbReference type="ARBA" id="ARBA00022448"/>
    </source>
</evidence>
<dbReference type="InterPro" id="IPR011701">
    <property type="entry name" value="MFS"/>
</dbReference>
<dbReference type="Pfam" id="PF07690">
    <property type="entry name" value="MFS_1"/>
    <property type="match status" value="1"/>
</dbReference>
<feature type="transmembrane region" description="Helical" evidence="6">
    <location>
        <begin position="381"/>
        <end position="403"/>
    </location>
</feature>
<evidence type="ECO:0000256" key="6">
    <source>
        <dbReference type="SAM" id="Phobius"/>
    </source>
</evidence>
<feature type="transmembrane region" description="Helical" evidence="6">
    <location>
        <begin position="285"/>
        <end position="305"/>
    </location>
</feature>
<evidence type="ECO:0000313" key="8">
    <source>
        <dbReference type="EMBL" id="MVO98137.1"/>
    </source>
</evidence>
<feature type="transmembrane region" description="Helical" evidence="6">
    <location>
        <begin position="219"/>
        <end position="236"/>
    </location>
</feature>
<feature type="transmembrane region" description="Helical" evidence="6">
    <location>
        <begin position="48"/>
        <end position="66"/>
    </location>
</feature>
<dbReference type="GO" id="GO:0005886">
    <property type="term" value="C:plasma membrane"/>
    <property type="evidence" value="ECO:0007669"/>
    <property type="project" value="UniProtKB-SubCell"/>
</dbReference>
<feature type="transmembrane region" description="Helical" evidence="6">
    <location>
        <begin position="317"/>
        <end position="335"/>
    </location>
</feature>
<dbReference type="AlphaFoldDB" id="A0A7X3FEE5"/>
<organism evidence="8 9">
    <name type="scientific">Paenibacillus lutrae</name>
    <dbReference type="NCBI Taxonomy" id="2078573"/>
    <lineage>
        <taxon>Bacteria</taxon>
        <taxon>Bacillati</taxon>
        <taxon>Bacillota</taxon>
        <taxon>Bacilli</taxon>
        <taxon>Bacillales</taxon>
        <taxon>Paenibacillaceae</taxon>
        <taxon>Paenibacillus</taxon>
    </lineage>
</organism>
<dbReference type="InterPro" id="IPR036259">
    <property type="entry name" value="MFS_trans_sf"/>
</dbReference>
<keyword evidence="5 6" id="KW-0472">Membrane</keyword>
<keyword evidence="3 6" id="KW-0812">Transmembrane</keyword>
<dbReference type="RefSeq" id="WP_157332044.1">
    <property type="nucleotide sequence ID" value="NZ_RHLK01000001.1"/>
</dbReference>
<gene>
    <name evidence="8" type="ORF">EDM21_01015</name>
</gene>
<evidence type="ECO:0000256" key="4">
    <source>
        <dbReference type="ARBA" id="ARBA00022989"/>
    </source>
</evidence>
<dbReference type="CDD" id="cd17321">
    <property type="entry name" value="MFS_MMR_MDR_like"/>
    <property type="match status" value="1"/>
</dbReference>